<dbReference type="InterPro" id="IPR056719">
    <property type="entry name" value="DUF7817"/>
</dbReference>
<dbReference type="SUPFAM" id="SSF52540">
    <property type="entry name" value="P-loop containing nucleoside triphosphate hydrolases"/>
    <property type="match status" value="1"/>
</dbReference>
<dbReference type="InterPro" id="IPR056718">
    <property type="entry name" value="DUF7816"/>
</dbReference>
<feature type="domain" description="CUE" evidence="2">
    <location>
        <begin position="62"/>
        <end position="105"/>
    </location>
</feature>
<feature type="compositionally biased region" description="Low complexity" evidence="1">
    <location>
        <begin position="357"/>
        <end position="369"/>
    </location>
</feature>
<name>A0A401P940_SCYTO</name>
<dbReference type="InterPro" id="IPR052772">
    <property type="entry name" value="Endo/PolyKinase_Domain-Protein"/>
</dbReference>
<evidence type="ECO:0000259" key="2">
    <source>
        <dbReference type="PROSITE" id="PS51140"/>
    </source>
</evidence>
<feature type="compositionally biased region" description="Low complexity" evidence="1">
    <location>
        <begin position="46"/>
        <end position="60"/>
    </location>
</feature>
<dbReference type="PANTHER" id="PTHR46535:SF1">
    <property type="entry name" value="NEDD4-BINDING PROTEIN 2"/>
    <property type="match status" value="1"/>
</dbReference>
<sequence>MPRKRRNPVASSPARPPGLGPPPRISASVPPPGAVNRARALVPTRASGSSSAAASSGSAGVNKEELLDRMTEMFSHLDPSVVYVVLSECDFKADDAMDSLLVLSDAAEGATTSSFTGFDHVAAVLSDSEVNSDSNGVMKDHGSNSVVSESTGTSGFHLTQQLDPSTENELEKYSTNTNYETGPEQFISYQQYQPFMNRYNSPISQFSRLCVRDGLPQLLQSNLDSFSHMSDQQQTGADDRVSVGPSPFALNSKDCEENLSQYFGCENNIFEKRSEVQFEYGKFTSEAVERPSNNKSSIEPEVAFPGSTSTSSADIWTNQSESNSLSVAISMNIGSTKYGGSEHSSQKYDLHSNTVDQQTGSSQSSGISTKIVGKCSGTGGSQISWFRPNKNLSAENSEIFEEPQEYKGTNELKPKSSTLSSKPLANKGSNSNNMQQNTTCFPYWFDVGQDASGEKLPKLTNSGEANYPQYSHSVLFTNVPNTSPISWNPWAPEFQPMSMPKTFVTPVAMSPVKPKPRTVSPWSPAGAVPSPDPPQMMRLGANNLHLKPWLNQHVIQQSQTCEYLFPQHMHRKTPGISKVLILMRGLPGSGKSTQARMLVQQEPNGMIFSTDEYFCRNGHYQFDPSLIGEAHQWNQARAKEAMEEGYSPIIIDNTNTQAWEMKPYIVMALKHSYKVVFREPETRWKFKPGELERRNIHGVSKEKIKIILEHYERHVTISSIMRSSEPKFPETKIVEQFPAQSAKIGAMNAGMHRVLVAAGPPAASDCQDLPYSPMPPSTSTEDPSIIKTNEAFSGNLEQCIRLPSDFPSESRKCRTGHDTGNNAIYSKLLNGENIEKVDQTIGSNASHYNLVSHSDIEDVKKEVIGVRTIESEVDTTENTDHLMCHRDNLTQCDDLPTAFSTSIGQRIRRGKRQGANRTNNASEKEEALKLPVEDYLSGENMLIAKELQAIEQSNQNIEPVLLNFVGDWPVAETLQPQDQRKRRTRKTSEQSISNKENLNQSNNLESIVLSNSLKEAAGSLIEQKNVEISQETNSPEASKDSFDDLYVLLSNTKNATLESDSENCEELKSLETFEEQSSEASSEKYINKKSWQNRRVGKSCKLALTFTGSSPISADLLEPVSLTTDQMENSIVTPDNSGQDNAMQTAPEDFSLLWKIESQKASFTEFKILMGNLFKIADLDATQKSVSSKESVPYKPVHDKSTFVDENAFVNKEENSQILSDCFKSVPLEDLNDLYEKCDKDVEWATNLLLDSGAKFSNEDPVNQPSVADDKPVNSSSSIAQVSLTSQTEKINFDEQSQNDKSASVTNELPSANKTAEINSQTSAMKTENNVEYLMSSLEHEVKKLSPNIAAEPVIIGEEMKSTSDASPACNIDCEQFANPKNGSENQPSCNRVKVSAEEENEDEVKVMQGDSTDQDGSALCSDTMQFQTLELYLPPELAIQLNDLFGSVGLDSDYLTPEECVVQMDLHLAKSIHQKWKETILERKKQESLSYQLLLEGSNVSENLKWDPEDEVKKEEKDMSMLKYDEKKPKKKDWIKIVPLSDALTAETHVVEGFPFMDHWSTQIPTVSLRDIMSEEMKFQTKQDQSMMRSLLSTKDFATKLKEKYLLEMFPGIDKHFIMDMYKDNK</sequence>
<gene>
    <name evidence="3" type="ORF">scyTo_0005518</name>
</gene>
<dbReference type="InterPro" id="IPR003892">
    <property type="entry name" value="CUE"/>
</dbReference>
<dbReference type="GO" id="GO:0043130">
    <property type="term" value="F:ubiquitin binding"/>
    <property type="evidence" value="ECO:0007669"/>
    <property type="project" value="InterPro"/>
</dbReference>
<dbReference type="InterPro" id="IPR009060">
    <property type="entry name" value="UBA-like_sf"/>
</dbReference>
<evidence type="ECO:0000313" key="4">
    <source>
        <dbReference type="Proteomes" id="UP000288216"/>
    </source>
</evidence>
<feature type="region of interest" description="Disordered" evidence="1">
    <location>
        <begin position="1290"/>
        <end position="1320"/>
    </location>
</feature>
<keyword evidence="4" id="KW-1185">Reference proteome</keyword>
<dbReference type="InterPro" id="IPR056720">
    <property type="entry name" value="DUF7818"/>
</dbReference>
<feature type="region of interest" description="Disordered" evidence="1">
    <location>
        <begin position="906"/>
        <end position="926"/>
    </location>
</feature>
<dbReference type="OMA" id="CIELCAY"/>
<dbReference type="STRING" id="75743.A0A401P940"/>
<feature type="region of interest" description="Disordered" evidence="1">
    <location>
        <begin position="131"/>
        <end position="168"/>
    </location>
</feature>
<feature type="region of interest" description="Disordered" evidence="1">
    <location>
        <begin position="338"/>
        <end position="373"/>
    </location>
</feature>
<feature type="region of interest" description="Disordered" evidence="1">
    <location>
        <begin position="402"/>
        <end position="434"/>
    </location>
</feature>
<organism evidence="3 4">
    <name type="scientific">Scyliorhinus torazame</name>
    <name type="common">Cloudy catshark</name>
    <name type="synonym">Catulus torazame</name>
    <dbReference type="NCBI Taxonomy" id="75743"/>
    <lineage>
        <taxon>Eukaryota</taxon>
        <taxon>Metazoa</taxon>
        <taxon>Chordata</taxon>
        <taxon>Craniata</taxon>
        <taxon>Vertebrata</taxon>
        <taxon>Chondrichthyes</taxon>
        <taxon>Elasmobranchii</taxon>
        <taxon>Galeomorphii</taxon>
        <taxon>Galeoidea</taxon>
        <taxon>Carcharhiniformes</taxon>
        <taxon>Scyliorhinidae</taxon>
        <taxon>Scyliorhinus</taxon>
    </lineage>
</organism>
<dbReference type="Pfam" id="PF25124">
    <property type="entry name" value="DUF7816"/>
    <property type="match status" value="1"/>
</dbReference>
<dbReference type="OrthoDB" id="3231855at2759"/>
<feature type="compositionally biased region" description="Basic and acidic residues" evidence="1">
    <location>
        <begin position="404"/>
        <end position="414"/>
    </location>
</feature>
<feature type="compositionally biased region" description="Polar residues" evidence="1">
    <location>
        <begin position="143"/>
        <end position="168"/>
    </location>
</feature>
<feature type="region of interest" description="Disordered" evidence="1">
    <location>
        <begin position="1"/>
        <end position="61"/>
    </location>
</feature>
<feature type="region of interest" description="Disordered" evidence="1">
    <location>
        <begin position="291"/>
        <end position="314"/>
    </location>
</feature>
<dbReference type="GO" id="GO:0004519">
    <property type="term" value="F:endonuclease activity"/>
    <property type="evidence" value="ECO:0007669"/>
    <property type="project" value="TreeGrafter"/>
</dbReference>
<feature type="compositionally biased region" description="Low complexity" evidence="1">
    <location>
        <begin position="415"/>
        <end position="424"/>
    </location>
</feature>
<dbReference type="InterPro" id="IPR041801">
    <property type="entry name" value="N4BP2_CUE"/>
</dbReference>
<feature type="compositionally biased region" description="Pro residues" evidence="1">
    <location>
        <begin position="14"/>
        <end position="33"/>
    </location>
</feature>
<dbReference type="Pfam" id="PF25125">
    <property type="entry name" value="DUF7817"/>
    <property type="match status" value="1"/>
</dbReference>
<dbReference type="Pfam" id="PF13671">
    <property type="entry name" value="AAA_33"/>
    <property type="match status" value="1"/>
</dbReference>
<comment type="caution">
    <text evidence="3">The sequence shown here is derived from an EMBL/GenBank/DDBJ whole genome shotgun (WGS) entry which is preliminary data.</text>
</comment>
<dbReference type="SUPFAM" id="SSF46934">
    <property type="entry name" value="UBA-like"/>
    <property type="match status" value="1"/>
</dbReference>
<feature type="region of interest" description="Disordered" evidence="1">
    <location>
        <begin position="1256"/>
        <end position="1277"/>
    </location>
</feature>
<dbReference type="PANTHER" id="PTHR46535">
    <property type="entry name" value="NEDD4-BINDING PROTEIN 2"/>
    <property type="match status" value="1"/>
</dbReference>
<reference evidence="3 4" key="1">
    <citation type="journal article" date="2018" name="Nat. Ecol. Evol.">
        <title>Shark genomes provide insights into elasmobranch evolution and the origin of vertebrates.</title>
        <authorList>
            <person name="Hara Y"/>
            <person name="Yamaguchi K"/>
            <person name="Onimaru K"/>
            <person name="Kadota M"/>
            <person name="Koyanagi M"/>
            <person name="Keeley SD"/>
            <person name="Tatsumi K"/>
            <person name="Tanaka K"/>
            <person name="Motone F"/>
            <person name="Kageyama Y"/>
            <person name="Nozu R"/>
            <person name="Adachi N"/>
            <person name="Nishimura O"/>
            <person name="Nakagawa R"/>
            <person name="Tanegashima C"/>
            <person name="Kiyatake I"/>
            <person name="Matsumoto R"/>
            <person name="Murakumo K"/>
            <person name="Nishida K"/>
            <person name="Terakita A"/>
            <person name="Kuratani S"/>
            <person name="Sato K"/>
            <person name="Hyodo S Kuraku.S."/>
        </authorList>
    </citation>
    <scope>NUCLEOTIDE SEQUENCE [LARGE SCALE GENOMIC DNA]</scope>
</reference>
<proteinExistence type="predicted"/>
<dbReference type="PROSITE" id="PS51140">
    <property type="entry name" value="CUE"/>
    <property type="match status" value="1"/>
</dbReference>
<dbReference type="InterPro" id="IPR027417">
    <property type="entry name" value="P-loop_NTPase"/>
</dbReference>
<evidence type="ECO:0000313" key="3">
    <source>
        <dbReference type="EMBL" id="GCB69649.1"/>
    </source>
</evidence>
<accession>A0A401P940</accession>
<dbReference type="Pfam" id="PF25126">
    <property type="entry name" value="DUF7818"/>
    <property type="match status" value="1"/>
</dbReference>
<dbReference type="GO" id="GO:0005634">
    <property type="term" value="C:nucleus"/>
    <property type="evidence" value="ECO:0007669"/>
    <property type="project" value="TreeGrafter"/>
</dbReference>
<dbReference type="CDD" id="cd14365">
    <property type="entry name" value="CUE_N4BP2"/>
    <property type="match status" value="1"/>
</dbReference>
<feature type="compositionally biased region" description="Polar residues" evidence="1">
    <location>
        <begin position="989"/>
        <end position="998"/>
    </location>
</feature>
<feature type="region of interest" description="Disordered" evidence="1">
    <location>
        <begin position="973"/>
        <end position="998"/>
    </location>
</feature>
<evidence type="ECO:0000256" key="1">
    <source>
        <dbReference type="SAM" id="MobiDB-lite"/>
    </source>
</evidence>
<dbReference type="EMBL" id="BFAA01001726">
    <property type="protein sequence ID" value="GCB69649.1"/>
    <property type="molecule type" value="Genomic_DNA"/>
</dbReference>
<protein>
    <recommendedName>
        <fullName evidence="2">CUE domain-containing protein</fullName>
    </recommendedName>
</protein>
<dbReference type="Gene3D" id="3.40.50.300">
    <property type="entry name" value="P-loop containing nucleotide triphosphate hydrolases"/>
    <property type="match status" value="1"/>
</dbReference>
<dbReference type="Proteomes" id="UP000288216">
    <property type="component" value="Unassembled WGS sequence"/>
</dbReference>
<dbReference type="Gene3D" id="1.10.8.10">
    <property type="entry name" value="DNA helicase RuvA subunit, C-terminal domain"/>
    <property type="match status" value="1"/>
</dbReference>